<evidence type="ECO:0000313" key="2">
    <source>
        <dbReference type="Proteomes" id="UP000714275"/>
    </source>
</evidence>
<name>A0A9P7CWI9_9AGAM</name>
<dbReference type="AlphaFoldDB" id="A0A9P7CWI9"/>
<protein>
    <submittedName>
        <fullName evidence="1">Uncharacterized protein</fullName>
    </submittedName>
</protein>
<comment type="caution">
    <text evidence="1">The sequence shown here is derived from an EMBL/GenBank/DDBJ whole genome shotgun (WGS) entry which is preliminary data.</text>
</comment>
<organism evidence="1 2">
    <name type="scientific">Suillus placidus</name>
    <dbReference type="NCBI Taxonomy" id="48579"/>
    <lineage>
        <taxon>Eukaryota</taxon>
        <taxon>Fungi</taxon>
        <taxon>Dikarya</taxon>
        <taxon>Basidiomycota</taxon>
        <taxon>Agaricomycotina</taxon>
        <taxon>Agaricomycetes</taxon>
        <taxon>Agaricomycetidae</taxon>
        <taxon>Boletales</taxon>
        <taxon>Suillineae</taxon>
        <taxon>Suillaceae</taxon>
        <taxon>Suillus</taxon>
    </lineage>
</organism>
<dbReference type="OrthoDB" id="66881at2759"/>
<proteinExistence type="predicted"/>
<keyword evidence="2" id="KW-1185">Reference proteome</keyword>
<accession>A0A9P7CWI9</accession>
<gene>
    <name evidence="1" type="ORF">EV702DRAFT_1151616</name>
</gene>
<reference evidence="1" key="1">
    <citation type="journal article" date="2020" name="New Phytol.">
        <title>Comparative genomics reveals dynamic genome evolution in host specialist ectomycorrhizal fungi.</title>
        <authorList>
            <person name="Lofgren L.A."/>
            <person name="Nguyen N.H."/>
            <person name="Vilgalys R."/>
            <person name="Ruytinx J."/>
            <person name="Liao H.L."/>
            <person name="Branco S."/>
            <person name="Kuo A."/>
            <person name="LaButti K."/>
            <person name="Lipzen A."/>
            <person name="Andreopoulos W."/>
            <person name="Pangilinan J."/>
            <person name="Riley R."/>
            <person name="Hundley H."/>
            <person name="Na H."/>
            <person name="Barry K."/>
            <person name="Grigoriev I.V."/>
            <person name="Stajich J.E."/>
            <person name="Kennedy P.G."/>
        </authorList>
    </citation>
    <scope>NUCLEOTIDE SEQUENCE</scope>
    <source>
        <strain evidence="1">DOB743</strain>
    </source>
</reference>
<dbReference type="Proteomes" id="UP000714275">
    <property type="component" value="Unassembled WGS sequence"/>
</dbReference>
<dbReference type="EMBL" id="JABBWD010000105">
    <property type="protein sequence ID" value="KAG1765615.1"/>
    <property type="molecule type" value="Genomic_DNA"/>
</dbReference>
<sequence length="59" mass="6509">MIPDHPSGFANSSFLESLSRSNVTLNFDGIAEIVENGIITTTGVKCYHLMSLYTRPDFT</sequence>
<evidence type="ECO:0000313" key="1">
    <source>
        <dbReference type="EMBL" id="KAG1765615.1"/>
    </source>
</evidence>